<feature type="binding site" evidence="5">
    <location>
        <position position="85"/>
    </location>
    <ligand>
        <name>substrate</name>
    </ligand>
</feature>
<dbReference type="GO" id="GO:0035515">
    <property type="term" value="F:oxidative RNA demethylase activity"/>
    <property type="evidence" value="ECO:0007669"/>
    <property type="project" value="TreeGrafter"/>
</dbReference>
<sequence>MSGSNPNDPGAGAAPRLALGDGRPAAPFSCLGAEVRPGHLDAAAQRALLAILREAVADAPLFTPVMPRTGQPFSVRMTNLGPLGWVSDRDGYRYQPTHPETGRPWPALPSALLEAWAALGGYAHPPEACLVNWYAPGARMGLHQDRDEQDFDAPVVSLSLGDSALFRIGGIKRRDPTRSFRLHSGDAMTLAGDARLAFHGVDRVLPGTSDLLPQGGRLNLTLRRVTRP</sequence>
<feature type="binding site" evidence="5">
    <location>
        <begin position="132"/>
        <end position="134"/>
    </location>
    <ligand>
        <name>2-oxoglutarate</name>
        <dbReference type="ChEBI" id="CHEBI:16810"/>
    </ligand>
</feature>
<dbReference type="InterPro" id="IPR027450">
    <property type="entry name" value="AlkB-like"/>
</dbReference>
<accession>A0A9W6JI46</accession>
<comment type="cofactor">
    <cofactor evidence="6">
        <name>Fe(2+)</name>
        <dbReference type="ChEBI" id="CHEBI:29033"/>
    </cofactor>
    <text evidence="6">Binds 1 Fe(2+) ion per subunit.</text>
</comment>
<gene>
    <name evidence="8" type="ORF">GCM10008171_20900</name>
</gene>
<proteinExistence type="predicted"/>
<keyword evidence="4 6" id="KW-0408">Iron</keyword>
<evidence type="ECO:0000256" key="3">
    <source>
        <dbReference type="ARBA" id="ARBA00023002"/>
    </source>
</evidence>
<keyword evidence="9" id="KW-1185">Reference proteome</keyword>
<feature type="domain" description="Fe2OG dioxygenase" evidence="7">
    <location>
        <begin position="125"/>
        <end position="226"/>
    </location>
</feature>
<reference evidence="8" key="1">
    <citation type="journal article" date="2014" name="Int. J. Syst. Evol. Microbiol.">
        <title>Complete genome sequence of Corynebacterium casei LMG S-19264T (=DSM 44701T), isolated from a smear-ripened cheese.</title>
        <authorList>
            <consortium name="US DOE Joint Genome Institute (JGI-PGF)"/>
            <person name="Walter F."/>
            <person name="Albersmeier A."/>
            <person name="Kalinowski J."/>
            <person name="Ruckert C."/>
        </authorList>
    </citation>
    <scope>NUCLEOTIDE SEQUENCE</scope>
    <source>
        <strain evidence="8">VKM B-2555</strain>
    </source>
</reference>
<organism evidence="8 9">
    <name type="scientific">Methylopila jiangsuensis</name>
    <dbReference type="NCBI Taxonomy" id="586230"/>
    <lineage>
        <taxon>Bacteria</taxon>
        <taxon>Pseudomonadati</taxon>
        <taxon>Pseudomonadota</taxon>
        <taxon>Alphaproteobacteria</taxon>
        <taxon>Hyphomicrobiales</taxon>
        <taxon>Methylopilaceae</taxon>
        <taxon>Methylopila</taxon>
    </lineage>
</organism>
<name>A0A9W6JI46_9HYPH</name>
<dbReference type="Pfam" id="PF13532">
    <property type="entry name" value="2OG-FeII_Oxy_2"/>
    <property type="match status" value="1"/>
</dbReference>
<dbReference type="GO" id="GO:0005737">
    <property type="term" value="C:cytoplasm"/>
    <property type="evidence" value="ECO:0007669"/>
    <property type="project" value="TreeGrafter"/>
</dbReference>
<evidence type="ECO:0000256" key="6">
    <source>
        <dbReference type="PIRSR" id="PIRSR604574-2"/>
    </source>
</evidence>
<dbReference type="SUPFAM" id="SSF51197">
    <property type="entry name" value="Clavaminate synthase-like"/>
    <property type="match status" value="1"/>
</dbReference>
<feature type="binding site" evidence="6">
    <location>
        <position position="143"/>
    </location>
    <ligand>
        <name>Fe cation</name>
        <dbReference type="ChEBI" id="CHEBI:24875"/>
        <note>catalytic</note>
    </ligand>
</feature>
<protein>
    <submittedName>
        <fullName evidence="8">Alkylated DNA repair dioxygenase</fullName>
    </submittedName>
</protein>
<dbReference type="InterPro" id="IPR005123">
    <property type="entry name" value="Oxoglu/Fe-dep_dioxygenase_dom"/>
</dbReference>
<dbReference type="InterPro" id="IPR037151">
    <property type="entry name" value="AlkB-like_sf"/>
</dbReference>
<evidence type="ECO:0000256" key="5">
    <source>
        <dbReference type="PIRSR" id="PIRSR604574-1"/>
    </source>
</evidence>
<dbReference type="Gene3D" id="2.60.120.590">
    <property type="entry name" value="Alpha-ketoglutarate-dependent dioxygenase AlkB-like"/>
    <property type="match status" value="1"/>
</dbReference>
<keyword evidence="2 8" id="KW-0223">Dioxygenase</keyword>
<reference evidence="8" key="2">
    <citation type="submission" date="2023-01" db="EMBL/GenBank/DDBJ databases">
        <authorList>
            <person name="Sun Q."/>
            <person name="Evtushenko L."/>
        </authorList>
    </citation>
    <scope>NUCLEOTIDE SEQUENCE</scope>
    <source>
        <strain evidence="8">VKM B-2555</strain>
    </source>
</reference>
<feature type="binding site" evidence="6">
    <location>
        <position position="145"/>
    </location>
    <ligand>
        <name>Fe cation</name>
        <dbReference type="ChEBI" id="CHEBI:24875"/>
        <note>catalytic</note>
    </ligand>
</feature>
<keyword evidence="3" id="KW-0560">Oxidoreductase</keyword>
<keyword evidence="1 6" id="KW-0479">Metal-binding</keyword>
<evidence type="ECO:0000313" key="8">
    <source>
        <dbReference type="EMBL" id="GLK76836.1"/>
    </source>
</evidence>
<dbReference type="InterPro" id="IPR004574">
    <property type="entry name" value="Alkb"/>
</dbReference>
<feature type="binding site" evidence="5">
    <location>
        <begin position="92"/>
        <end position="94"/>
    </location>
    <ligand>
        <name>substrate</name>
    </ligand>
</feature>
<dbReference type="GO" id="GO:0035516">
    <property type="term" value="F:broad specificity oxidative DNA demethylase activity"/>
    <property type="evidence" value="ECO:0007669"/>
    <property type="project" value="TreeGrafter"/>
</dbReference>
<comment type="caution">
    <text evidence="8">The sequence shown here is derived from an EMBL/GenBank/DDBJ whole genome shotgun (WGS) entry which is preliminary data.</text>
</comment>
<dbReference type="PANTHER" id="PTHR16557:SF2">
    <property type="entry name" value="NUCLEIC ACID DIOXYGENASE ALKBH1"/>
    <property type="match status" value="1"/>
</dbReference>
<feature type="binding site" evidence="5">
    <location>
        <position position="147"/>
    </location>
    <ligand>
        <name>substrate</name>
    </ligand>
</feature>
<feature type="binding site" evidence="6">
    <location>
        <position position="199"/>
    </location>
    <ligand>
        <name>Fe cation</name>
        <dbReference type="ChEBI" id="CHEBI:24875"/>
        <note>catalytic</note>
    </ligand>
</feature>
<evidence type="ECO:0000259" key="7">
    <source>
        <dbReference type="PROSITE" id="PS51471"/>
    </source>
</evidence>
<dbReference type="PROSITE" id="PS51471">
    <property type="entry name" value="FE2OG_OXY"/>
    <property type="match status" value="1"/>
</dbReference>
<dbReference type="GO" id="GO:0008198">
    <property type="term" value="F:ferrous iron binding"/>
    <property type="evidence" value="ECO:0007669"/>
    <property type="project" value="TreeGrafter"/>
</dbReference>
<feature type="binding site" evidence="5">
    <location>
        <begin position="217"/>
        <end position="223"/>
    </location>
    <ligand>
        <name>2-oxoglutarate</name>
        <dbReference type="ChEBI" id="CHEBI:16810"/>
    </ligand>
</feature>
<evidence type="ECO:0000256" key="4">
    <source>
        <dbReference type="ARBA" id="ARBA00023004"/>
    </source>
</evidence>
<evidence type="ECO:0000313" key="9">
    <source>
        <dbReference type="Proteomes" id="UP001143364"/>
    </source>
</evidence>
<evidence type="ECO:0000256" key="1">
    <source>
        <dbReference type="ARBA" id="ARBA00022723"/>
    </source>
</evidence>
<dbReference type="PANTHER" id="PTHR16557">
    <property type="entry name" value="ALKYLATED DNA REPAIR PROTEIN ALKB-RELATED"/>
    <property type="match status" value="1"/>
</dbReference>
<dbReference type="Proteomes" id="UP001143364">
    <property type="component" value="Unassembled WGS sequence"/>
</dbReference>
<feature type="binding site" evidence="5">
    <location>
        <position position="173"/>
    </location>
    <ligand>
        <name>substrate</name>
    </ligand>
</feature>
<evidence type="ECO:0000256" key="2">
    <source>
        <dbReference type="ARBA" id="ARBA00022964"/>
    </source>
</evidence>
<dbReference type="GO" id="GO:0035513">
    <property type="term" value="P:oxidative RNA demethylation"/>
    <property type="evidence" value="ECO:0007669"/>
    <property type="project" value="TreeGrafter"/>
</dbReference>
<dbReference type="AlphaFoldDB" id="A0A9W6JI46"/>
<dbReference type="EMBL" id="BSFK01000010">
    <property type="protein sequence ID" value="GLK76836.1"/>
    <property type="molecule type" value="Genomic_DNA"/>
</dbReference>